<organism evidence="2 3">
    <name type="scientific">Blautia faecis</name>
    <dbReference type="NCBI Taxonomy" id="871665"/>
    <lineage>
        <taxon>Bacteria</taxon>
        <taxon>Bacillati</taxon>
        <taxon>Bacillota</taxon>
        <taxon>Clostridia</taxon>
        <taxon>Lachnospirales</taxon>
        <taxon>Lachnospiraceae</taxon>
        <taxon>Blautia</taxon>
    </lineage>
</organism>
<keyword evidence="1" id="KW-1133">Transmembrane helix</keyword>
<feature type="transmembrane region" description="Helical" evidence="1">
    <location>
        <begin position="402"/>
        <end position="421"/>
    </location>
</feature>
<feature type="transmembrane region" description="Helical" evidence="1">
    <location>
        <begin position="188"/>
        <end position="221"/>
    </location>
</feature>
<name>A0ABX2HAH7_9FIRM</name>
<evidence type="ECO:0000313" key="3">
    <source>
        <dbReference type="Proteomes" id="UP001644719"/>
    </source>
</evidence>
<feature type="transmembrane region" description="Helical" evidence="1">
    <location>
        <begin position="433"/>
        <end position="452"/>
    </location>
</feature>
<comment type="caution">
    <text evidence="2">The sequence shown here is derived from an EMBL/GenBank/DDBJ whole genome shotgun (WGS) entry which is preliminary data.</text>
</comment>
<feature type="transmembrane region" description="Helical" evidence="1">
    <location>
        <begin position="105"/>
        <end position="126"/>
    </location>
</feature>
<dbReference type="InterPro" id="IPR018580">
    <property type="entry name" value="Uncharacterised_YfhO"/>
</dbReference>
<evidence type="ECO:0000313" key="2">
    <source>
        <dbReference type="EMBL" id="NSG86160.1"/>
    </source>
</evidence>
<evidence type="ECO:0000256" key="1">
    <source>
        <dbReference type="SAM" id="Phobius"/>
    </source>
</evidence>
<dbReference type="EMBL" id="JAAITS010000033">
    <property type="protein sequence ID" value="NSG86160.1"/>
    <property type="molecule type" value="Genomic_DNA"/>
</dbReference>
<accession>A0ABX2HAH7</accession>
<dbReference type="RefSeq" id="WP_173769962.1">
    <property type="nucleotide sequence ID" value="NZ_JAAITS010000033.1"/>
</dbReference>
<feature type="transmembrane region" description="Helical" evidence="1">
    <location>
        <begin position="377"/>
        <end position="396"/>
    </location>
</feature>
<feature type="transmembrane region" description="Helical" evidence="1">
    <location>
        <begin position="295"/>
        <end position="314"/>
    </location>
</feature>
<reference evidence="2 3" key="1">
    <citation type="journal article" date="2020" name="Cell Host Microbe">
        <title>Functional and Genomic Variation between Human-Derived Isolates of Lachnospiraceae Reveals Inter- and Intra-Species Diversity.</title>
        <authorList>
            <person name="Sorbara M.T."/>
            <person name="Littmann E.R."/>
            <person name="Fontana E."/>
            <person name="Moody T.U."/>
            <person name="Kohout C.E."/>
            <person name="Gjonbalaj M."/>
            <person name="Eaton V."/>
            <person name="Seok R."/>
            <person name="Leiner I.M."/>
            <person name="Pamer E.G."/>
        </authorList>
    </citation>
    <scope>NUCLEOTIDE SEQUENCE [LARGE SCALE GENOMIC DNA]</scope>
    <source>
        <strain evidence="2 3">MSK.17.74</strain>
    </source>
</reference>
<dbReference type="Pfam" id="PF09586">
    <property type="entry name" value="YfhO"/>
    <property type="match status" value="1"/>
</dbReference>
<dbReference type="PANTHER" id="PTHR38454">
    <property type="entry name" value="INTEGRAL MEMBRANE PROTEIN-RELATED"/>
    <property type="match status" value="1"/>
</dbReference>
<keyword evidence="1" id="KW-0472">Membrane</keyword>
<feature type="transmembrane region" description="Helical" evidence="1">
    <location>
        <begin position="345"/>
        <end position="365"/>
    </location>
</feature>
<proteinExistence type="predicted"/>
<dbReference type="PANTHER" id="PTHR38454:SF1">
    <property type="entry name" value="INTEGRAL MEMBRANE PROTEIN"/>
    <property type="match status" value="1"/>
</dbReference>
<feature type="transmembrane region" description="Helical" evidence="1">
    <location>
        <begin position="321"/>
        <end position="339"/>
    </location>
</feature>
<dbReference type="Proteomes" id="UP001644719">
    <property type="component" value="Unassembled WGS sequence"/>
</dbReference>
<sequence length="862" mass="97866">MIFCSKPQKFTWRNAITLLLLLTAGSILILLLIPSGSWFGSETDWYSQHVTIADYMRKNFYATGSLFPDFTGLGGGTNFFSLSYYGFMRPDVLISYLFPHVEMEWFIQGYAIFEILLGGGLLYYWLHRKGFSDFTSFACGFFYLSANCFFQAHRQIMFVNYLPFLLLAFLCLDRIFEHQEQDVYHIRPHIGLILSLFFCILHSFYFFPSSFLACILYIGHLLPDHLKTVPARMQKKRKCKIWWNYIVDVSFAVSMNLFLLLPTGLAILGNKKDTGDSTSLLKILGVNPTLDSILYSPYGCGLTLFCLYALFLCIREKKTRKLAIAVFTLLFFDIFYWILNATLYVRPKCLIPFLPLILYLTAQALEGLRQKKIRHSLPLALLCAIPVIVQLIFFLHNQQVRHLVTADLVLLLVCASLGAFLEEKEIMIPFSCWWINLGGLVLLLAIPSMLYLTKGQEEHYATVADESRDYFSREDLEACCENPQARFDVIEHPSNNSNYVTTGDQNKSTLYSSISNSTYNTLVYDILQMPISIRNRVAMTADVNPFQEYLMGVRYIQTKADKVPAGYKTLLEKDGHILAENSNVLPIAYGSTALMTESEYDKLSYPQTLDTITNRTIVPDSPDNSENASDLSAAFLPYASQMKEYSLPADFLDHKTSKKSETVRRELPETLPASTILLLSFDVKYNGEKDMSITINGIRNRLSGSEAPYPNNNDTFYYMISSNEDMDALDIMFSKGEYKLTNIKAYTLPLSLLFHPGLVAFQEKEVSGKEILNGSIDMPKDGYFVTSYTFSKGYIVCVDGKEVAPVQVNKAFLGFPLQKGAHEIQIEFHAPGKSLGAALSLVAFVLLIFYNTAYGLRHKIMR</sequence>
<feature type="transmembrane region" description="Helical" evidence="1">
    <location>
        <begin position="835"/>
        <end position="856"/>
    </location>
</feature>
<protein>
    <submittedName>
        <fullName evidence="2">YfhO family protein</fullName>
    </submittedName>
</protein>
<keyword evidence="1" id="KW-0812">Transmembrane</keyword>
<feature type="transmembrane region" description="Helical" evidence="1">
    <location>
        <begin position="12"/>
        <end position="33"/>
    </location>
</feature>
<keyword evidence="3" id="KW-1185">Reference proteome</keyword>
<gene>
    <name evidence="2" type="ORF">G5B17_12240</name>
</gene>
<feature type="transmembrane region" description="Helical" evidence="1">
    <location>
        <begin position="158"/>
        <end position="176"/>
    </location>
</feature>
<feature type="transmembrane region" description="Helical" evidence="1">
    <location>
        <begin position="242"/>
        <end position="268"/>
    </location>
</feature>